<evidence type="ECO:0000256" key="1">
    <source>
        <dbReference type="SAM" id="Phobius"/>
    </source>
</evidence>
<reference evidence="2 3" key="1">
    <citation type="journal article" date="2012" name="J. Bacteriol.">
        <title>Whole-Genome Sequence of Nocardiopsis alba Strain ATCC BAA-2165, Associated with Honeybees.</title>
        <authorList>
            <person name="Qiao J."/>
            <person name="Chen L."/>
            <person name="Li Y."/>
            <person name="Wang J."/>
            <person name="Zhang W."/>
            <person name="Chen S."/>
        </authorList>
    </citation>
    <scope>NUCLEOTIDE SEQUENCE [LARGE SCALE GENOMIC DNA]</scope>
    <source>
        <strain evidence="3">ATCC BAA-2165 / BE74</strain>
    </source>
</reference>
<proteinExistence type="predicted"/>
<dbReference type="HOGENOM" id="CLU_683013_0_0_11"/>
<reference evidence="3" key="2">
    <citation type="submission" date="2012-08" db="EMBL/GenBank/DDBJ databases">
        <title>Whole-genome sequence of Nocardiopsis alba strain ATCC BAA-2165 associated with honeybees.</title>
        <authorList>
            <person name="Qiao J."/>
            <person name="Chen L."/>
            <person name="Li Y."/>
            <person name="Wang J."/>
            <person name="Zhang W."/>
            <person name="Chen S."/>
        </authorList>
    </citation>
    <scope>NUCLEOTIDE SEQUENCE [LARGE SCALE GENOMIC DNA]</scope>
    <source>
        <strain evidence="3">ATCC BAA-2165 / BE74</strain>
    </source>
</reference>
<dbReference type="PATRIC" id="fig|1205910.3.peg.2800"/>
<name>J7LH43_NOCAA</name>
<keyword evidence="1" id="KW-1133">Transmembrane helix</keyword>
<organism evidence="2 3">
    <name type="scientific">Nocardiopsis alba (strain ATCC BAA-2165 / BE74)</name>
    <dbReference type="NCBI Taxonomy" id="1205910"/>
    <lineage>
        <taxon>Bacteria</taxon>
        <taxon>Bacillati</taxon>
        <taxon>Actinomycetota</taxon>
        <taxon>Actinomycetes</taxon>
        <taxon>Streptosporangiales</taxon>
        <taxon>Nocardiopsidaceae</taxon>
        <taxon>Nocardiopsis</taxon>
    </lineage>
</organism>
<evidence type="ECO:0000313" key="3">
    <source>
        <dbReference type="Proteomes" id="UP000003779"/>
    </source>
</evidence>
<evidence type="ECO:0000313" key="2">
    <source>
        <dbReference type="EMBL" id="AFR10219.1"/>
    </source>
</evidence>
<dbReference type="KEGG" id="nal:B005_2964"/>
<protein>
    <submittedName>
        <fullName evidence="2">Uncharacterized protein</fullName>
    </submittedName>
</protein>
<keyword evidence="1" id="KW-0472">Membrane</keyword>
<gene>
    <name evidence="2" type="ordered locus">B005_2964</name>
</gene>
<dbReference type="STRING" id="1205910.B005_2964"/>
<sequence>MRGTPRRMTVQGPGEKRLCSECGAGAARRQSLFCVECGARLPLVRRPWWRRRRPLIALGTVMVLLAAMAVWRIPAGMATDPRGPVEDLAEALRRGDMETILEMVEIDAHRAEEFSGLAPERPPGLLSAETIEEGWELPGIVLGEPREEGPDLTEKDALSHAVDGRRPPGLRVTAMKFGDLWTVAVRTRQRSSGWIRDWELDSPATIPHLLGSIALPHPALGTLTIGGTTFEPRDDRMALTSNSADALIGVYQVTYEHPMFEPATETVAVRPGGETTLSLEVRELKEEVTDEATEQIRRHIETCVEESTVLRPVGCVIGHDPGHYFPLRGDAVWELERMPELEFEPTASDDHNGRPRAVVTTAVPGEASVTYAYSQEPERTDTVEIVVGGYVESGEDGAPTWRP</sequence>
<dbReference type="EMBL" id="CP003788">
    <property type="protein sequence ID" value="AFR10219.1"/>
    <property type="molecule type" value="Genomic_DNA"/>
</dbReference>
<keyword evidence="1" id="KW-0812">Transmembrane</keyword>
<dbReference type="Proteomes" id="UP000003779">
    <property type="component" value="Chromosome"/>
</dbReference>
<accession>J7LH43</accession>
<dbReference type="AlphaFoldDB" id="J7LH43"/>
<feature type="transmembrane region" description="Helical" evidence="1">
    <location>
        <begin position="55"/>
        <end position="73"/>
    </location>
</feature>